<evidence type="ECO:0000313" key="1">
    <source>
        <dbReference type="EMBL" id="CAE6477388.1"/>
    </source>
</evidence>
<accession>A0A8H3C9H7</accession>
<dbReference type="AlphaFoldDB" id="A0A8H3C9H7"/>
<dbReference type="EMBL" id="CAJMWX010001252">
    <property type="protein sequence ID" value="CAE6477388.1"/>
    <property type="molecule type" value="Genomic_DNA"/>
</dbReference>
<sequence>MESYPPIPAGRNYIQLVQASDALAFIEYMALQAYRTILLVPDQLATTFSELLKSLTRTNVHRITTVHEFQHISTAFRDILVTDSYDVLVISSDLLNFVSLHDLYSDCVLHWGQPPNANLFISRAIVFLPLTATVCIIVGKQDFNGLAYAVAPYPELVLAACVNPQSPFHLLRQLSSQLLFGYDQRVQMELWKFISNTPTNPIAPKPLMPPAPSVSYQQAPSVLSLPPGHYYILLDTAKEIDIIPVVVLLAMNTRKVMCRITTRKDLYHYRRLMRGFDLNIIIPKLAKYPAVKAAMDELKSDQRGILLRNEYKDWNIHFSRSLVNCLIFCGIPPDGVKKYYTECREKVTHSYLILTNAEYYKIPFQQTLGRHITSHPTIKASEFTRPGSQLYDLRQQLINVCRN</sequence>
<organism evidence="1 2">
    <name type="scientific">Rhizoctonia solani</name>
    <dbReference type="NCBI Taxonomy" id="456999"/>
    <lineage>
        <taxon>Eukaryota</taxon>
        <taxon>Fungi</taxon>
        <taxon>Dikarya</taxon>
        <taxon>Basidiomycota</taxon>
        <taxon>Agaricomycotina</taxon>
        <taxon>Agaricomycetes</taxon>
        <taxon>Cantharellales</taxon>
        <taxon>Ceratobasidiaceae</taxon>
        <taxon>Rhizoctonia</taxon>
    </lineage>
</organism>
<proteinExistence type="predicted"/>
<protein>
    <submittedName>
        <fullName evidence="1">Uncharacterized protein</fullName>
    </submittedName>
</protein>
<evidence type="ECO:0000313" key="2">
    <source>
        <dbReference type="Proteomes" id="UP000663888"/>
    </source>
</evidence>
<comment type="caution">
    <text evidence="1">The sequence shown here is derived from an EMBL/GenBank/DDBJ whole genome shotgun (WGS) entry which is preliminary data.</text>
</comment>
<reference evidence="1" key="1">
    <citation type="submission" date="2021-01" db="EMBL/GenBank/DDBJ databases">
        <authorList>
            <person name="Kaushik A."/>
        </authorList>
    </citation>
    <scope>NUCLEOTIDE SEQUENCE</scope>
    <source>
        <strain evidence="1">AG4-R118</strain>
    </source>
</reference>
<name>A0A8H3C9H7_9AGAM</name>
<dbReference type="Proteomes" id="UP000663888">
    <property type="component" value="Unassembled WGS sequence"/>
</dbReference>
<gene>
    <name evidence="1" type="ORF">RDB_LOCUS118417</name>
</gene>